<dbReference type="InterPro" id="IPR012683">
    <property type="entry name" value="CHP02302_TM"/>
</dbReference>
<proteinExistence type="predicted"/>
<feature type="region of interest" description="Disordered" evidence="1">
    <location>
        <begin position="661"/>
        <end position="693"/>
    </location>
</feature>
<feature type="compositionally biased region" description="Polar residues" evidence="1">
    <location>
        <begin position="570"/>
        <end position="579"/>
    </location>
</feature>
<keyword evidence="4" id="KW-1185">Reference proteome</keyword>
<keyword evidence="2" id="KW-0812">Transmembrane</keyword>
<sequence>MANETDTGSRLRRKISQARLALGVERLWSVLLWPALILGTAAVAVLSGALPFLPPWLRALLLAAGAAALLWSLVPLGRQLRAGWASRQEAMRRVEERSGLAHRPVSAQDDKLPDGVNDSTQKLLWEEHRLRQLRRLDNLKAGLPVSTWRDSDPHALRLLVILGLAVALLLGPGSIRERLAASLATGTAAASPQLALDAWLKPPAYTGKTPLLLTSPAIAERLKQEPEIHVPENSVLSLRISGAEAPKLTFRAPVEGTATAPEVEGFKPQVKTENGLFQADVKLTRPAVVEVTDGTRLLGSWRLSLIPDAAPGVEIIDTPKGDSSGRLIAKWKVTDDYGVTGVTSDIYLADEQDDGVGFTDTGIFEFDPPKLAIQLRRAAPQDETGESRADVAQHPWAGFMVEMTLTARDAAGNTTESAKRTFRLPERAFTRPLARALIEQRRRLILNPEEAGGVAEMLDAIVTYPKGLIERSGTQIAIAAALSRLRSAGSQADVDTVISELWQIAVNIEDGVSADAKADLEAARKALEKALREGAPPERIAELTKKLRQALDRYMESMMKEAQKRLAEGNQKQDGQQQPGKVVTPQDLQKMLDMIDKLSKSGNNEAAEKLLSQLEDILRNLKPGMPQQGQGQGQDSPLGQMLDKLSDLMRKQQKLMDETQRMPQPGMGEEGQQDGQQPGSDGQQGMGSLGDRQQGLGQMLDELMKQFGQNGMQAPQPFGQAGKNMDRAEGSLRDGDREEALREQGEAMSRLREGARGMAEQLMQQSRGQQDSQGRDGQARGDDRDPLGRPLPSRGEEYGPEKGMLPSEQAMERARQILDMLRARAGDLGLPKYERDYIDRLLRGLY</sequence>
<protein>
    <submittedName>
        <fullName evidence="3">TIGR02302 family protein</fullName>
    </submittedName>
</protein>
<comment type="caution">
    <text evidence="3">The sequence shown here is derived from an EMBL/GenBank/DDBJ whole genome shotgun (WGS) entry which is preliminary data.</text>
</comment>
<feature type="transmembrane region" description="Helical" evidence="2">
    <location>
        <begin position="56"/>
        <end position="77"/>
    </location>
</feature>
<name>A0A2W2AXC8_9HYPH</name>
<gene>
    <name evidence="3" type="ORF">DK847_08125</name>
</gene>
<dbReference type="Pfam" id="PF13779">
    <property type="entry name" value="DUF4175"/>
    <property type="match status" value="1"/>
</dbReference>
<evidence type="ECO:0000256" key="1">
    <source>
        <dbReference type="SAM" id="MobiDB-lite"/>
    </source>
</evidence>
<feature type="region of interest" description="Disordered" evidence="1">
    <location>
        <begin position="562"/>
        <end position="583"/>
    </location>
</feature>
<dbReference type="Proteomes" id="UP000248795">
    <property type="component" value="Unassembled WGS sequence"/>
</dbReference>
<feature type="compositionally biased region" description="Basic and acidic residues" evidence="1">
    <location>
        <begin position="724"/>
        <end position="755"/>
    </location>
</feature>
<dbReference type="RefSeq" id="WP_111197616.1">
    <property type="nucleotide sequence ID" value="NZ_QKVK01000003.1"/>
</dbReference>
<organism evidence="3 4">
    <name type="scientific">Aestuariivirga litoralis</name>
    <dbReference type="NCBI Taxonomy" id="2650924"/>
    <lineage>
        <taxon>Bacteria</taxon>
        <taxon>Pseudomonadati</taxon>
        <taxon>Pseudomonadota</taxon>
        <taxon>Alphaproteobacteria</taxon>
        <taxon>Hyphomicrobiales</taxon>
        <taxon>Aestuariivirgaceae</taxon>
        <taxon>Aestuariivirga</taxon>
    </lineage>
</organism>
<dbReference type="EMBL" id="QKVK01000003">
    <property type="protein sequence ID" value="PZF77280.1"/>
    <property type="molecule type" value="Genomic_DNA"/>
</dbReference>
<dbReference type="NCBIfam" id="TIGR02302">
    <property type="entry name" value="aProt_lowcomp"/>
    <property type="match status" value="1"/>
</dbReference>
<evidence type="ECO:0000313" key="4">
    <source>
        <dbReference type="Proteomes" id="UP000248795"/>
    </source>
</evidence>
<dbReference type="AlphaFoldDB" id="A0A2W2AXC8"/>
<keyword evidence="2" id="KW-1133">Transmembrane helix</keyword>
<reference evidence="4" key="1">
    <citation type="submission" date="2018-06" db="EMBL/GenBank/DDBJ databases">
        <title>Aestuariibacter litoralis strain KCTC 52945T.</title>
        <authorList>
            <person name="Li X."/>
            <person name="Salam N."/>
            <person name="Li J.-L."/>
            <person name="Chen Y.-M."/>
            <person name="Yang Z.-W."/>
            <person name="Zhang L.-Y."/>
            <person name="Han M.-X."/>
            <person name="Xiao M."/>
            <person name="Li W.-J."/>
        </authorList>
    </citation>
    <scope>NUCLEOTIDE SEQUENCE [LARGE SCALE GENOMIC DNA]</scope>
    <source>
        <strain evidence="4">KCTC 52945</strain>
    </source>
</reference>
<feature type="transmembrane region" description="Helical" evidence="2">
    <location>
        <begin position="27"/>
        <end position="50"/>
    </location>
</feature>
<feature type="transmembrane region" description="Helical" evidence="2">
    <location>
        <begin position="155"/>
        <end position="175"/>
    </location>
</feature>
<feature type="region of interest" description="Disordered" evidence="1">
    <location>
        <begin position="710"/>
        <end position="811"/>
    </location>
</feature>
<evidence type="ECO:0000313" key="3">
    <source>
        <dbReference type="EMBL" id="PZF77280.1"/>
    </source>
</evidence>
<evidence type="ECO:0000256" key="2">
    <source>
        <dbReference type="SAM" id="Phobius"/>
    </source>
</evidence>
<keyword evidence="2" id="KW-0472">Membrane</keyword>
<feature type="compositionally biased region" description="Basic and acidic residues" evidence="1">
    <location>
        <begin position="773"/>
        <end position="787"/>
    </location>
</feature>
<accession>A0A2W2AXC8</accession>